<dbReference type="GO" id="GO:0005634">
    <property type="term" value="C:nucleus"/>
    <property type="evidence" value="ECO:0007669"/>
    <property type="project" value="TreeGrafter"/>
</dbReference>
<organism evidence="7">
    <name type="scientific">Culex tarsalis</name>
    <name type="common">Encephalitis mosquito</name>
    <dbReference type="NCBI Taxonomy" id="7177"/>
    <lineage>
        <taxon>Eukaryota</taxon>
        <taxon>Metazoa</taxon>
        <taxon>Ecdysozoa</taxon>
        <taxon>Arthropoda</taxon>
        <taxon>Hexapoda</taxon>
        <taxon>Insecta</taxon>
        <taxon>Pterygota</taxon>
        <taxon>Neoptera</taxon>
        <taxon>Endopterygota</taxon>
        <taxon>Diptera</taxon>
        <taxon>Nematocera</taxon>
        <taxon>Culicoidea</taxon>
        <taxon>Culicidae</taxon>
        <taxon>Culicinae</taxon>
        <taxon>Culicini</taxon>
        <taxon>Culex</taxon>
        <taxon>Culex</taxon>
    </lineage>
</organism>
<feature type="region of interest" description="Disordered" evidence="5">
    <location>
        <begin position="86"/>
        <end position="160"/>
    </location>
</feature>
<evidence type="ECO:0000256" key="2">
    <source>
        <dbReference type="ARBA" id="ARBA00022771"/>
    </source>
</evidence>
<dbReference type="InterPro" id="IPR013083">
    <property type="entry name" value="Znf_RING/FYVE/PHD"/>
</dbReference>
<keyword evidence="1" id="KW-0479">Metal-binding</keyword>
<dbReference type="PANTHER" id="PTHR12247">
    <property type="entry name" value="POLYCOMB GROUP PROTEIN"/>
    <property type="match status" value="1"/>
</dbReference>
<dbReference type="PANTHER" id="PTHR12247:SF139">
    <property type="entry name" value="ATHERIN-RELATED"/>
    <property type="match status" value="1"/>
</dbReference>
<dbReference type="InterPro" id="IPR019787">
    <property type="entry name" value="Znf_PHD-finger"/>
</dbReference>
<dbReference type="AlphaFoldDB" id="A0A1Q3F1R9"/>
<dbReference type="SUPFAM" id="SSF57903">
    <property type="entry name" value="FYVE/PHD zinc finger"/>
    <property type="match status" value="1"/>
</dbReference>
<keyword evidence="2 4" id="KW-0863">Zinc-finger</keyword>
<keyword evidence="3" id="KW-0862">Zinc</keyword>
<protein>
    <submittedName>
        <fullName evidence="7">Putative sterile alpha motif protein</fullName>
    </submittedName>
</protein>
<feature type="compositionally biased region" description="Low complexity" evidence="5">
    <location>
        <begin position="135"/>
        <end position="145"/>
    </location>
</feature>
<evidence type="ECO:0000256" key="5">
    <source>
        <dbReference type="SAM" id="MobiDB-lite"/>
    </source>
</evidence>
<evidence type="ECO:0000256" key="4">
    <source>
        <dbReference type="PROSITE-ProRule" id="PRU00146"/>
    </source>
</evidence>
<dbReference type="InterPro" id="IPR050548">
    <property type="entry name" value="PcG_chromatin_remod_factors"/>
</dbReference>
<proteinExistence type="predicted"/>
<evidence type="ECO:0000259" key="6">
    <source>
        <dbReference type="PROSITE" id="PS50016"/>
    </source>
</evidence>
<evidence type="ECO:0000256" key="1">
    <source>
        <dbReference type="ARBA" id="ARBA00022723"/>
    </source>
</evidence>
<dbReference type="Pfam" id="PF00628">
    <property type="entry name" value="PHD"/>
    <property type="match status" value="1"/>
</dbReference>
<dbReference type="PROSITE" id="PS50016">
    <property type="entry name" value="ZF_PHD_2"/>
    <property type="match status" value="1"/>
</dbReference>
<feature type="compositionally biased region" description="Low complexity" evidence="5">
    <location>
        <begin position="292"/>
        <end position="302"/>
    </location>
</feature>
<dbReference type="GO" id="GO:0003682">
    <property type="term" value="F:chromatin binding"/>
    <property type="evidence" value="ECO:0007669"/>
    <property type="project" value="TreeGrafter"/>
</dbReference>
<dbReference type="GO" id="GO:0042393">
    <property type="term" value="F:histone binding"/>
    <property type="evidence" value="ECO:0007669"/>
    <property type="project" value="TreeGrafter"/>
</dbReference>
<evidence type="ECO:0000256" key="3">
    <source>
        <dbReference type="ARBA" id="ARBA00022833"/>
    </source>
</evidence>
<dbReference type="InterPro" id="IPR001965">
    <property type="entry name" value="Znf_PHD"/>
</dbReference>
<name>A0A1Q3F1R9_CULTA</name>
<dbReference type="Gene3D" id="3.30.40.10">
    <property type="entry name" value="Zinc/RING finger domain, C3HC4 (zinc finger)"/>
    <property type="match status" value="1"/>
</dbReference>
<reference evidence="7" key="1">
    <citation type="submission" date="2017-01" db="EMBL/GenBank/DDBJ databases">
        <title>A deep insight into the sialotranscriptome of adult male and female Cluex tarsalis mosquitoes.</title>
        <authorList>
            <person name="Ribeiro J.M."/>
            <person name="Moreira F."/>
            <person name="Bernard K.A."/>
            <person name="Calvo E."/>
        </authorList>
    </citation>
    <scope>NUCLEOTIDE SEQUENCE</scope>
    <source>
        <strain evidence="7">Kern County</strain>
        <tissue evidence="7">Salivary glands</tissue>
    </source>
</reference>
<feature type="compositionally biased region" description="Basic and acidic residues" evidence="5">
    <location>
        <begin position="269"/>
        <end position="280"/>
    </location>
</feature>
<dbReference type="Gene3D" id="1.10.150.50">
    <property type="entry name" value="Transcription Factor, Ets-1"/>
    <property type="match status" value="1"/>
</dbReference>
<sequence>MVKNKSGGEVENGGGGDKSAEATANPGTSSGGTGPPSDGDNISTRVGARTKKAKVVFDPSDNYVPRKRVRKSDLAAEIAAVIGASPPSAKTEQVPPKSPAKLEKPVQESNNGSNAAIKPRLTQSPVALAKPKVLGSGPSSSTSSSALDGVGRVATSTPTSPVRNCDMCHKVEQLRRGFKLIDCSICAFRAHSKCLRAHPMYSKFPIQLNFRCFQCIECVVCGKSLRGGKLLFCCDCQNAFHQNCHGPPESAESGTSSSRSWVCKQCSPRPEKNRSQSSDHDQDEEEEEAPAKEAPAVAPAAPGDEHFAGFSDNEIRKDSLSLSDGATANESNDLAASIKEEVDVDHVAENGIATERKQQLDPRLDSFENVQNWTCDDVYRYFKHHFPDYAHLFREQEIDGPSLVLMRKSDVLSGFGLKLGPAITLYQRIVMMQNNDPDFRLTWI</sequence>
<feature type="domain" description="PHD-type" evidence="6">
    <location>
        <begin position="215"/>
        <end position="269"/>
    </location>
</feature>
<dbReference type="GO" id="GO:0045892">
    <property type="term" value="P:negative regulation of DNA-templated transcription"/>
    <property type="evidence" value="ECO:0007669"/>
    <property type="project" value="TreeGrafter"/>
</dbReference>
<dbReference type="GO" id="GO:0008270">
    <property type="term" value="F:zinc ion binding"/>
    <property type="evidence" value="ECO:0007669"/>
    <property type="project" value="UniProtKB-KW"/>
</dbReference>
<accession>A0A1Q3F1R9</accession>
<dbReference type="SMART" id="SM00249">
    <property type="entry name" value="PHD"/>
    <property type="match status" value="2"/>
</dbReference>
<evidence type="ECO:0000313" key="7">
    <source>
        <dbReference type="EMBL" id="JAV21477.1"/>
    </source>
</evidence>
<dbReference type="EMBL" id="GFDL01013568">
    <property type="protein sequence ID" value="JAV21477.1"/>
    <property type="molecule type" value="Transcribed_RNA"/>
</dbReference>
<feature type="region of interest" description="Disordered" evidence="5">
    <location>
        <begin position="266"/>
        <end position="310"/>
    </location>
</feature>
<feature type="region of interest" description="Disordered" evidence="5">
    <location>
        <begin position="1"/>
        <end position="71"/>
    </location>
</feature>
<dbReference type="CDD" id="cd09583">
    <property type="entry name" value="SAM_Atherin-like"/>
    <property type="match status" value="1"/>
</dbReference>
<dbReference type="InterPro" id="IPR013761">
    <property type="entry name" value="SAM/pointed_sf"/>
</dbReference>
<dbReference type="InterPro" id="IPR011011">
    <property type="entry name" value="Znf_FYVE_PHD"/>
</dbReference>
<dbReference type="SUPFAM" id="SSF47769">
    <property type="entry name" value="SAM/Pointed domain"/>
    <property type="match status" value="1"/>
</dbReference>